<dbReference type="Proteomes" id="UP000034202">
    <property type="component" value="Unassembled WGS sequence"/>
</dbReference>
<sequence length="206" mass="23575">MSDAITDIARDEQRARNFSEYLSALRTYLMDSDSSRKNFTKVIEAARSTDAIRRGYWSGQTSISENIEKKIKKLKKNDKTEWARLLAMTITDWPEHYGGLKKLSPFKEKYLHLVDYGNGFMDVYAVPRAPFKLGNGTINRIIASKNMKIYDTDDYLIAISKSTNPCELADLADSDNHRRYDQILQTIDVIWLRCGIVGINGPRPAK</sequence>
<evidence type="ECO:0000313" key="2">
    <source>
        <dbReference type="Proteomes" id="UP000034202"/>
    </source>
</evidence>
<name>A0A0G1Q271_9BACT</name>
<gene>
    <name evidence="1" type="ORF">UX55_C0043G0003</name>
</gene>
<protein>
    <submittedName>
        <fullName evidence="1">Uncharacterized protein</fullName>
    </submittedName>
</protein>
<accession>A0A0G1Q271</accession>
<dbReference type="AlphaFoldDB" id="A0A0G1Q271"/>
<proteinExistence type="predicted"/>
<organism evidence="1 2">
    <name type="scientific">Candidatus Azambacteria bacterium GW2011_GWE2_46_45</name>
    <dbReference type="NCBI Taxonomy" id="1618625"/>
    <lineage>
        <taxon>Bacteria</taxon>
        <taxon>Candidatus Azamiibacteriota</taxon>
    </lineage>
</organism>
<comment type="caution">
    <text evidence="1">The sequence shown here is derived from an EMBL/GenBank/DDBJ whole genome shotgun (WGS) entry which is preliminary data.</text>
</comment>
<dbReference type="EMBL" id="LCMQ01000043">
    <property type="protein sequence ID" value="KKU39166.1"/>
    <property type="molecule type" value="Genomic_DNA"/>
</dbReference>
<evidence type="ECO:0000313" key="1">
    <source>
        <dbReference type="EMBL" id="KKU39166.1"/>
    </source>
</evidence>
<reference evidence="1 2" key="1">
    <citation type="journal article" date="2015" name="Nature">
        <title>rRNA introns, odd ribosomes, and small enigmatic genomes across a large radiation of phyla.</title>
        <authorList>
            <person name="Brown C.T."/>
            <person name="Hug L.A."/>
            <person name="Thomas B.C."/>
            <person name="Sharon I."/>
            <person name="Castelle C.J."/>
            <person name="Singh A."/>
            <person name="Wilkins M.J."/>
            <person name="Williams K.H."/>
            <person name="Banfield J.F."/>
        </authorList>
    </citation>
    <scope>NUCLEOTIDE SEQUENCE [LARGE SCALE GENOMIC DNA]</scope>
</reference>